<proteinExistence type="inferred from homology"/>
<dbReference type="EMBL" id="QFZK01000019">
    <property type="protein sequence ID" value="RFO95260.1"/>
    <property type="molecule type" value="Genomic_DNA"/>
</dbReference>
<dbReference type="Gene3D" id="3.40.50.720">
    <property type="entry name" value="NAD(P)-binding Rossmann-like Domain"/>
    <property type="match status" value="1"/>
</dbReference>
<protein>
    <submittedName>
        <fullName evidence="2">3-oxoacyl-ACP reductase</fullName>
    </submittedName>
</protein>
<dbReference type="GO" id="GO:0016616">
    <property type="term" value="F:oxidoreductase activity, acting on the CH-OH group of donors, NAD or NADP as acceptor"/>
    <property type="evidence" value="ECO:0007669"/>
    <property type="project" value="TreeGrafter"/>
</dbReference>
<dbReference type="InterPro" id="IPR036291">
    <property type="entry name" value="NAD(P)-bd_dom_sf"/>
</dbReference>
<dbReference type="GO" id="GO:0030497">
    <property type="term" value="P:fatty acid elongation"/>
    <property type="evidence" value="ECO:0007669"/>
    <property type="project" value="TreeGrafter"/>
</dbReference>
<sequence length="251" mass="26397">MEISYKNKLVVITGAAQGNGAAMARGFAAAGARVILVDRKAPELEVTAQHIQASGGLARACTLDVSDADACKALAARIRAEHGPAYALVNNAAVLLRAPLHEGDPLHAWHTTMQVNLNGPFYMALAFMEQLKETQGSVLNIASVQTFVSTPNSVPYTVSKGGIGQLTKGLACELASQGVRVNALAPGLMATPMTESTLQDPQKLEKLLVHVPMKRYAQPEELNGAALFLCSHHASYITGAILPVDGGFLAC</sequence>
<evidence type="ECO:0000313" key="2">
    <source>
        <dbReference type="EMBL" id="RFO95260.1"/>
    </source>
</evidence>
<dbReference type="PROSITE" id="PS00061">
    <property type="entry name" value="ADH_SHORT"/>
    <property type="match status" value="1"/>
</dbReference>
<organism evidence="2 3">
    <name type="scientific">Rhodoferax lacus</name>
    <dbReference type="NCBI Taxonomy" id="2184758"/>
    <lineage>
        <taxon>Bacteria</taxon>
        <taxon>Pseudomonadati</taxon>
        <taxon>Pseudomonadota</taxon>
        <taxon>Betaproteobacteria</taxon>
        <taxon>Burkholderiales</taxon>
        <taxon>Comamonadaceae</taxon>
        <taxon>Rhodoferax</taxon>
    </lineage>
</organism>
<dbReference type="PRINTS" id="PR00080">
    <property type="entry name" value="SDRFAMILY"/>
</dbReference>
<name>A0A3E1R9A0_9BURK</name>
<dbReference type="PANTHER" id="PTHR42760">
    <property type="entry name" value="SHORT-CHAIN DEHYDROGENASES/REDUCTASES FAMILY MEMBER"/>
    <property type="match status" value="1"/>
</dbReference>
<dbReference type="PANTHER" id="PTHR42760:SF135">
    <property type="entry name" value="BLL7886 PROTEIN"/>
    <property type="match status" value="1"/>
</dbReference>
<dbReference type="SUPFAM" id="SSF51735">
    <property type="entry name" value="NAD(P)-binding Rossmann-fold domains"/>
    <property type="match status" value="1"/>
</dbReference>
<comment type="similarity">
    <text evidence="1">Belongs to the short-chain dehydrogenases/reductases (SDR) family.</text>
</comment>
<evidence type="ECO:0000313" key="3">
    <source>
        <dbReference type="Proteomes" id="UP000260665"/>
    </source>
</evidence>
<dbReference type="Pfam" id="PF13561">
    <property type="entry name" value="adh_short_C2"/>
    <property type="match status" value="1"/>
</dbReference>
<reference evidence="2 3" key="1">
    <citation type="submission" date="2018-05" db="EMBL/GenBank/DDBJ databases">
        <title>Rhodoferax soyangensis sp.nov., isolated from an oligotrophic freshwater lake.</title>
        <authorList>
            <person name="Park M."/>
        </authorList>
    </citation>
    <scope>NUCLEOTIDE SEQUENCE [LARGE SCALE GENOMIC DNA]</scope>
    <source>
        <strain evidence="2 3">IMCC26218</strain>
    </source>
</reference>
<dbReference type="AlphaFoldDB" id="A0A3E1R9A0"/>
<dbReference type="InterPro" id="IPR020904">
    <property type="entry name" value="Sc_DH/Rdtase_CS"/>
</dbReference>
<dbReference type="FunFam" id="3.40.50.720:FF:000084">
    <property type="entry name" value="Short-chain dehydrogenase reductase"/>
    <property type="match status" value="1"/>
</dbReference>
<dbReference type="InterPro" id="IPR002347">
    <property type="entry name" value="SDR_fam"/>
</dbReference>
<dbReference type="PRINTS" id="PR00081">
    <property type="entry name" value="GDHRDH"/>
</dbReference>
<keyword evidence="3" id="KW-1185">Reference proteome</keyword>
<evidence type="ECO:0000256" key="1">
    <source>
        <dbReference type="ARBA" id="ARBA00006484"/>
    </source>
</evidence>
<dbReference type="OrthoDB" id="9806974at2"/>
<gene>
    <name evidence="2" type="ORF">DIC66_19290</name>
</gene>
<accession>A0A3E1R9A0</accession>
<dbReference type="Proteomes" id="UP000260665">
    <property type="component" value="Unassembled WGS sequence"/>
</dbReference>
<comment type="caution">
    <text evidence="2">The sequence shown here is derived from an EMBL/GenBank/DDBJ whole genome shotgun (WGS) entry which is preliminary data.</text>
</comment>
<dbReference type="RefSeq" id="WP_117179819.1">
    <property type="nucleotide sequence ID" value="NZ_QFZK01000019.1"/>
</dbReference>